<dbReference type="Pfam" id="PF02800">
    <property type="entry name" value="Gp_dh_C"/>
    <property type="match status" value="1"/>
</dbReference>
<feature type="region of interest" description="Disordered" evidence="12">
    <location>
        <begin position="17"/>
        <end position="80"/>
    </location>
</feature>
<dbReference type="InterPro" id="IPR020829">
    <property type="entry name" value="GlycerAld_3-P_DH_cat"/>
</dbReference>
<dbReference type="InterPro" id="IPR020830">
    <property type="entry name" value="GlycerAld_3-P_DH_AS"/>
</dbReference>
<dbReference type="GO" id="GO:0050661">
    <property type="term" value="F:NADP binding"/>
    <property type="evidence" value="ECO:0007669"/>
    <property type="project" value="InterPro"/>
</dbReference>
<dbReference type="GO" id="GO:0005829">
    <property type="term" value="C:cytosol"/>
    <property type="evidence" value="ECO:0007669"/>
    <property type="project" value="TreeGrafter"/>
</dbReference>
<dbReference type="CDD" id="cd05214">
    <property type="entry name" value="GAPDH_I_N"/>
    <property type="match status" value="1"/>
</dbReference>
<dbReference type="InterPro" id="IPR006424">
    <property type="entry name" value="Glyceraldehyde-3-P_DH_1"/>
</dbReference>
<keyword evidence="4" id="KW-0963">Cytoplasm</keyword>
<sequence>MSKRDIVLTNVTVVQLLRQPCPGEENAETPPGRASEGSRGAGIAGSEPPSESVPARDGTGGKGRAAAGGRGSSIRSRFPPSLPLTPAPLLEGPHVTHFSPILSSACWLRILRTTPHPLSLNRFGRIGRLVLRACMEKGVKVVAVNDPFIDPEYMVYLFKYDSTHGQYKGTVEYKNGRLVVDKQEISIFQCKQPRDIPWKSVGSPFVVESTGVFLSLEETSVSGRGVQGWLGVGWWWHSKHLMNSRHQCSFLLPQNHIKAGALRVVICAPSPDAPTFVMGVNEKDYNPDSMKIVSNASCTTNCLAPLAKVIHERFGIVEGLMTTVHSYTATQKTVDGPSNKAWRDGRGAHQNIIPASTGAAKAVGKVIPALKGKLTGTAFRVPTPDVSVVDLTCRLAQPTPYSAIKDAIKAEAKGRMAGILAYTEDEVVSTDFISNTHSSIFDAKAGIALNDNFVKLISWYDNEYGYSHRVVDLLSYMFSRDN</sequence>
<comment type="subcellular location">
    <subcellularLocation>
        <location evidence="1">Cytoplasm</location>
    </subcellularLocation>
</comment>
<dbReference type="CTD" id="26330"/>
<evidence type="ECO:0000256" key="5">
    <source>
        <dbReference type="ARBA" id="ARBA00023002"/>
    </source>
</evidence>
<evidence type="ECO:0000256" key="12">
    <source>
        <dbReference type="SAM" id="MobiDB-lite"/>
    </source>
</evidence>
<dbReference type="GO" id="GO:0004365">
    <property type="term" value="F:glyceraldehyde-3-phosphate dehydrogenase (NAD+) (phosphorylating) activity"/>
    <property type="evidence" value="ECO:0007669"/>
    <property type="project" value="UniProtKB-UniRule"/>
</dbReference>
<protein>
    <recommendedName>
        <fullName evidence="11">Glyceraldehyde-3-phosphate dehydrogenase</fullName>
        <ecNumber evidence="11">1.2.1.12</ecNumber>
    </recommendedName>
</protein>
<dbReference type="Gene3D" id="3.30.360.10">
    <property type="entry name" value="Dihydrodipicolinate Reductase, domain 2"/>
    <property type="match status" value="1"/>
</dbReference>
<dbReference type="FunFam" id="3.30.360.10:FF:000001">
    <property type="entry name" value="Glyceraldehyde-3-phosphate dehydrogenase"/>
    <property type="match status" value="1"/>
</dbReference>
<evidence type="ECO:0000256" key="11">
    <source>
        <dbReference type="RuleBase" id="RU361160"/>
    </source>
</evidence>
<dbReference type="AlphaFoldDB" id="A0A6P6BY18"/>
<dbReference type="RefSeq" id="XP_023379998.1">
    <property type="nucleotide sequence ID" value="XM_023524230.1"/>
</dbReference>
<evidence type="ECO:0000256" key="3">
    <source>
        <dbReference type="ARBA" id="ARBA00007406"/>
    </source>
</evidence>
<evidence type="ECO:0000256" key="8">
    <source>
        <dbReference type="ARBA" id="ARBA00037650"/>
    </source>
</evidence>
<evidence type="ECO:0000256" key="6">
    <source>
        <dbReference type="ARBA" id="ARBA00023027"/>
    </source>
</evidence>
<accession>A0A6P6BY18</accession>
<evidence type="ECO:0000313" key="14">
    <source>
        <dbReference type="Proteomes" id="UP000515202"/>
    </source>
</evidence>
<organism evidence="14 15">
    <name type="scientific">Pteropus vampyrus</name>
    <name type="common">Large flying fox</name>
    <dbReference type="NCBI Taxonomy" id="132908"/>
    <lineage>
        <taxon>Eukaryota</taxon>
        <taxon>Metazoa</taxon>
        <taxon>Chordata</taxon>
        <taxon>Craniata</taxon>
        <taxon>Vertebrata</taxon>
        <taxon>Euteleostomi</taxon>
        <taxon>Mammalia</taxon>
        <taxon>Eutheria</taxon>
        <taxon>Laurasiatheria</taxon>
        <taxon>Chiroptera</taxon>
        <taxon>Yinpterochiroptera</taxon>
        <taxon>Pteropodoidea</taxon>
        <taxon>Pteropodidae</taxon>
        <taxon>Pteropodinae</taxon>
        <taxon>Pteropus</taxon>
    </lineage>
</organism>
<dbReference type="SUPFAM" id="SSF55347">
    <property type="entry name" value="Glyceraldehyde-3-phosphate dehydrogenase-like, C-terminal domain"/>
    <property type="match status" value="1"/>
</dbReference>
<dbReference type="GO" id="GO:0006096">
    <property type="term" value="P:glycolytic process"/>
    <property type="evidence" value="ECO:0007669"/>
    <property type="project" value="UniProtKB-UniPathway"/>
</dbReference>
<feature type="domain" description="Glyceraldehyde 3-phosphate dehydrogenase NAD(P) binding" evidence="13">
    <location>
        <begin position="116"/>
        <end position="298"/>
    </location>
</feature>
<gene>
    <name evidence="15" type="primary">GAPDHS</name>
</gene>
<keyword evidence="5 11" id="KW-0560">Oxidoreductase</keyword>
<evidence type="ECO:0000259" key="13">
    <source>
        <dbReference type="SMART" id="SM00846"/>
    </source>
</evidence>
<keyword evidence="14" id="KW-1185">Reference proteome</keyword>
<dbReference type="Proteomes" id="UP000515202">
    <property type="component" value="Unplaced"/>
</dbReference>
<dbReference type="OrthoDB" id="1152826at2759"/>
<dbReference type="CDD" id="cd18126">
    <property type="entry name" value="GAPDH_I_C"/>
    <property type="match status" value="1"/>
</dbReference>
<comment type="similarity">
    <text evidence="3 10">Belongs to the glyceraldehyde-3-phosphate dehydrogenase family.</text>
</comment>
<dbReference type="GO" id="GO:0051287">
    <property type="term" value="F:NAD binding"/>
    <property type="evidence" value="ECO:0007669"/>
    <property type="project" value="UniProtKB-UniRule"/>
</dbReference>
<evidence type="ECO:0000256" key="1">
    <source>
        <dbReference type="ARBA" id="ARBA00004496"/>
    </source>
</evidence>
<dbReference type="InterPro" id="IPR020828">
    <property type="entry name" value="GlycerAld_3-P_DH_NAD(P)-bd"/>
</dbReference>
<dbReference type="SUPFAM" id="SSF51735">
    <property type="entry name" value="NAD(P)-binding Rossmann-fold domains"/>
    <property type="match status" value="1"/>
</dbReference>
<name>A0A6P6BY18_PTEVA</name>
<dbReference type="PRINTS" id="PR00078">
    <property type="entry name" value="G3PDHDRGNASE"/>
</dbReference>
<dbReference type="SMART" id="SM00846">
    <property type="entry name" value="Gp_dh_N"/>
    <property type="match status" value="1"/>
</dbReference>
<dbReference type="KEGG" id="pvp:105306682"/>
<dbReference type="PROSITE" id="PS00071">
    <property type="entry name" value="GAPDH"/>
    <property type="match status" value="1"/>
</dbReference>
<dbReference type="InterPro" id="IPR036291">
    <property type="entry name" value="NAD(P)-bd_dom_sf"/>
</dbReference>
<dbReference type="PANTHER" id="PTHR10836">
    <property type="entry name" value="GLYCERALDEHYDE 3-PHOSPHATE DEHYDROGENASE"/>
    <property type="match status" value="1"/>
</dbReference>
<evidence type="ECO:0000256" key="2">
    <source>
        <dbReference type="ARBA" id="ARBA00004869"/>
    </source>
</evidence>
<dbReference type="Gene3D" id="3.40.50.720">
    <property type="entry name" value="NAD(P)-binding Rossmann-like Domain"/>
    <property type="match status" value="1"/>
</dbReference>
<dbReference type="GO" id="GO:0006006">
    <property type="term" value="P:glucose metabolic process"/>
    <property type="evidence" value="ECO:0007669"/>
    <property type="project" value="InterPro"/>
</dbReference>
<dbReference type="PANTHER" id="PTHR10836:SF79">
    <property type="entry name" value="GLYCERALDEHYDE-3-PHOSPHATE DEHYDROGENASE, TESTIS-SPECIFIC"/>
    <property type="match status" value="1"/>
</dbReference>
<dbReference type="Pfam" id="PF00044">
    <property type="entry name" value="Gp_dh_N"/>
    <property type="match status" value="1"/>
</dbReference>
<keyword evidence="7 11" id="KW-0324">Glycolysis</keyword>
<dbReference type="UniPathway" id="UPA00109">
    <property type="reaction ID" value="UER00184"/>
</dbReference>
<proteinExistence type="inferred from homology"/>
<reference evidence="15" key="1">
    <citation type="submission" date="2025-08" db="UniProtKB">
        <authorList>
            <consortium name="RefSeq"/>
        </authorList>
    </citation>
    <scope>IDENTIFICATION</scope>
    <source>
        <tissue evidence="15">Kidney</tissue>
    </source>
</reference>
<evidence type="ECO:0000256" key="7">
    <source>
        <dbReference type="ARBA" id="ARBA00023152"/>
    </source>
</evidence>
<evidence type="ECO:0000256" key="10">
    <source>
        <dbReference type="RuleBase" id="RU000397"/>
    </source>
</evidence>
<keyword evidence="6 11" id="KW-0520">NAD</keyword>
<comment type="pathway">
    <text evidence="2 11">Carbohydrate degradation; glycolysis; pyruvate from D-glyceraldehyde 3-phosphate: step 1/5.</text>
</comment>
<dbReference type="NCBIfam" id="TIGR01534">
    <property type="entry name" value="GAPDH-I"/>
    <property type="match status" value="1"/>
</dbReference>
<comment type="function">
    <text evidence="8">May play an important role in regulating the switch between different pathways for energy production during spermiogenesis and in the spermatozoon. Required for sperm motility and male fertility.</text>
</comment>
<comment type="subunit">
    <text evidence="11">Homotetramer.</text>
</comment>
<dbReference type="EC" id="1.2.1.12" evidence="11"/>
<dbReference type="GeneID" id="105306682"/>
<evidence type="ECO:0000256" key="9">
    <source>
        <dbReference type="ARBA" id="ARBA00047698"/>
    </source>
</evidence>
<dbReference type="InterPro" id="IPR020831">
    <property type="entry name" value="GlycerAld/Erythrose_P_DH"/>
</dbReference>
<evidence type="ECO:0000256" key="4">
    <source>
        <dbReference type="ARBA" id="ARBA00022490"/>
    </source>
</evidence>
<comment type="catalytic activity">
    <reaction evidence="9 11">
        <text>D-glyceraldehyde 3-phosphate + phosphate + NAD(+) = (2R)-3-phospho-glyceroyl phosphate + NADH + H(+)</text>
        <dbReference type="Rhea" id="RHEA:10300"/>
        <dbReference type="ChEBI" id="CHEBI:15378"/>
        <dbReference type="ChEBI" id="CHEBI:43474"/>
        <dbReference type="ChEBI" id="CHEBI:57540"/>
        <dbReference type="ChEBI" id="CHEBI:57604"/>
        <dbReference type="ChEBI" id="CHEBI:57945"/>
        <dbReference type="ChEBI" id="CHEBI:59776"/>
        <dbReference type="EC" id="1.2.1.12"/>
    </reaction>
</comment>
<feature type="compositionally biased region" description="Gly residues" evidence="12">
    <location>
        <begin position="58"/>
        <end position="71"/>
    </location>
</feature>
<evidence type="ECO:0000313" key="15">
    <source>
        <dbReference type="RefSeq" id="XP_023379998.1"/>
    </source>
</evidence>